<keyword evidence="2" id="KW-0472">Membrane</keyword>
<dbReference type="EMBL" id="CABIJS010000443">
    <property type="protein sequence ID" value="VUZ51366.1"/>
    <property type="molecule type" value="Genomic_DNA"/>
</dbReference>
<feature type="domain" description="OCIA" evidence="3">
    <location>
        <begin position="11"/>
        <end position="91"/>
    </location>
</feature>
<sequence>MSSGQPSPPEFTMEDIATFKRCRQESFWRGSVPMIIGTNVLVGIAHSRGFFDNRRRMLFPAYFLAGVIGYIGGKISYLKTCKSMFLQLHDSRVKDFLLGQTDKLPLPPGPEMVEGYSHPVADHFSTQGPITYAQRREYFRQQQMAGKSGFPQQPFSCPNQGGSQDVSQLSPQEENQAPSLEPPQSQPQSSSDYFDNQRPLSSFFQDDDYKPRD</sequence>
<feature type="region of interest" description="Disordered" evidence="1">
    <location>
        <begin position="143"/>
        <end position="213"/>
    </location>
</feature>
<dbReference type="PANTHER" id="PTHR13336">
    <property type="entry name" value="OVARIAN CARCINOMA IMMUNOREACTIVE ANTIGEN"/>
    <property type="match status" value="1"/>
</dbReference>
<dbReference type="Proteomes" id="UP000321570">
    <property type="component" value="Unassembled WGS sequence"/>
</dbReference>
<feature type="transmembrane region" description="Helical" evidence="2">
    <location>
        <begin position="57"/>
        <end position="77"/>
    </location>
</feature>
<evidence type="ECO:0000313" key="4">
    <source>
        <dbReference type="EMBL" id="VDL61726.1"/>
    </source>
</evidence>
<evidence type="ECO:0000313" key="8">
    <source>
        <dbReference type="WBParaSite" id="HDID_0000941001-mRNA-1"/>
    </source>
</evidence>
<evidence type="ECO:0000313" key="6">
    <source>
        <dbReference type="Proteomes" id="UP000274504"/>
    </source>
</evidence>
<name>A0A0R3SV37_HYMDI</name>
<feature type="compositionally biased region" description="Polar residues" evidence="1">
    <location>
        <begin position="192"/>
        <end position="204"/>
    </location>
</feature>
<dbReference type="PANTHER" id="PTHR13336:SF3">
    <property type="entry name" value="OCIA DOMAIN-CONTAINING PROTEIN 1"/>
    <property type="match status" value="1"/>
</dbReference>
<evidence type="ECO:0000259" key="3">
    <source>
        <dbReference type="Pfam" id="PF07051"/>
    </source>
</evidence>
<dbReference type="GO" id="GO:0005768">
    <property type="term" value="C:endosome"/>
    <property type="evidence" value="ECO:0007669"/>
    <property type="project" value="TreeGrafter"/>
</dbReference>
<evidence type="ECO:0000313" key="5">
    <source>
        <dbReference type="EMBL" id="VUZ51366.1"/>
    </source>
</evidence>
<organism evidence="8">
    <name type="scientific">Hymenolepis diminuta</name>
    <name type="common">Rat tapeworm</name>
    <dbReference type="NCBI Taxonomy" id="6216"/>
    <lineage>
        <taxon>Eukaryota</taxon>
        <taxon>Metazoa</taxon>
        <taxon>Spiralia</taxon>
        <taxon>Lophotrochozoa</taxon>
        <taxon>Platyhelminthes</taxon>
        <taxon>Cestoda</taxon>
        <taxon>Eucestoda</taxon>
        <taxon>Cyclophyllidea</taxon>
        <taxon>Hymenolepididae</taxon>
        <taxon>Hymenolepis</taxon>
    </lineage>
</organism>
<evidence type="ECO:0000313" key="7">
    <source>
        <dbReference type="Proteomes" id="UP000321570"/>
    </source>
</evidence>
<dbReference type="WBParaSite" id="HDID_0000941001-mRNA-1">
    <property type="protein sequence ID" value="HDID_0000941001-mRNA-1"/>
    <property type="gene ID" value="HDID_0000941001"/>
</dbReference>
<reference evidence="4 6" key="2">
    <citation type="submission" date="2018-11" db="EMBL/GenBank/DDBJ databases">
        <authorList>
            <consortium name="Pathogen Informatics"/>
        </authorList>
    </citation>
    <scope>NUCLEOTIDE SEQUENCE [LARGE SCALE GENOMIC DNA]</scope>
</reference>
<reference evidence="8" key="1">
    <citation type="submission" date="2017-02" db="UniProtKB">
        <authorList>
            <consortium name="WormBaseParasite"/>
        </authorList>
    </citation>
    <scope>IDENTIFICATION</scope>
</reference>
<proteinExistence type="predicted"/>
<feature type="compositionally biased region" description="Polar residues" evidence="1">
    <location>
        <begin position="143"/>
        <end position="175"/>
    </location>
</feature>
<protein>
    <submittedName>
        <fullName evidence="8">OCIA domain-containing protein</fullName>
    </submittedName>
</protein>
<keyword evidence="2" id="KW-0812">Transmembrane</keyword>
<dbReference type="InterPro" id="IPR009764">
    <property type="entry name" value="OCIA_dom"/>
</dbReference>
<dbReference type="Proteomes" id="UP000274504">
    <property type="component" value="Unassembled WGS sequence"/>
</dbReference>
<keyword evidence="7" id="KW-1185">Reference proteome</keyword>
<gene>
    <name evidence="4" type="ORF">HDID_LOCUS9408</name>
    <name evidence="5" type="ORF">WMSIL1_LOCUS10052</name>
</gene>
<dbReference type="AlphaFoldDB" id="A0A0R3SV37"/>
<reference evidence="5 7" key="3">
    <citation type="submission" date="2019-07" db="EMBL/GenBank/DDBJ databases">
        <authorList>
            <person name="Jastrzebski P J."/>
            <person name="Paukszto L."/>
            <person name="Jastrzebski P J."/>
        </authorList>
    </citation>
    <scope>NUCLEOTIDE SEQUENCE [LARGE SCALE GENOMIC DNA]</scope>
    <source>
        <strain evidence="5 7">WMS-il1</strain>
    </source>
</reference>
<dbReference type="Pfam" id="PF07051">
    <property type="entry name" value="OCIA"/>
    <property type="match status" value="1"/>
</dbReference>
<keyword evidence="2" id="KW-1133">Transmembrane helix</keyword>
<dbReference type="InterPro" id="IPR040187">
    <property type="entry name" value="OCAD1/2"/>
</dbReference>
<evidence type="ECO:0000256" key="2">
    <source>
        <dbReference type="SAM" id="Phobius"/>
    </source>
</evidence>
<evidence type="ECO:0000256" key="1">
    <source>
        <dbReference type="SAM" id="MobiDB-lite"/>
    </source>
</evidence>
<dbReference type="EMBL" id="UYSG01011284">
    <property type="protein sequence ID" value="VDL61726.1"/>
    <property type="molecule type" value="Genomic_DNA"/>
</dbReference>
<accession>A0A0R3SV37</accession>
<dbReference type="OrthoDB" id="10003372at2759"/>
<dbReference type="STRING" id="6216.A0A0R3SV37"/>
<feature type="transmembrane region" description="Helical" evidence="2">
    <location>
        <begin position="27"/>
        <end position="45"/>
    </location>
</feature>